<comment type="caution">
    <text evidence="10">The sequence shown here is derived from an EMBL/GenBank/DDBJ whole genome shotgun (WGS) entry which is preliminary data.</text>
</comment>
<dbReference type="PANTHER" id="PTHR30489">
    <property type="entry name" value="LIPOPROTEIN-RELEASING SYSTEM TRANSMEMBRANE PROTEIN LOLE"/>
    <property type="match status" value="1"/>
</dbReference>
<feature type="domain" description="MacB-like periplasmic core" evidence="9">
    <location>
        <begin position="27"/>
        <end position="211"/>
    </location>
</feature>
<keyword evidence="4 7" id="KW-0812">Transmembrane</keyword>
<evidence type="ECO:0000256" key="2">
    <source>
        <dbReference type="ARBA" id="ARBA00005236"/>
    </source>
</evidence>
<protein>
    <submittedName>
        <fullName evidence="10">Lipoprotein-releasing system permease protein</fullName>
    </submittedName>
</protein>
<dbReference type="RefSeq" id="WP_184743419.1">
    <property type="nucleotide sequence ID" value="NZ_JACHGJ010000001.1"/>
</dbReference>
<sequence>MKKIQWIYHIASRYFLTKRKEKGHTASILSISGIAVGVMTLMGVMAVMNGFQQGFITNINEIRSYHIRIDGDKALTPELKESILSMDGVAAVTPFIDIQTILQGFMSEQSGAAIRAVEPSILDFDKGFADKITISDGVFDLSDERSIVIGADLAFSLGIRPGDTINLLSLAGKGYEKLSPVNLEFLVKGTFRSGYYEINSTMAFIPLSASYLFAPESDTVYGIKLVNHYRDREVLRNLRQLSGLEGLYMESWRDYNKSFFSALLMEKIMMMILISLIFLVVAVNIFHSMKRSVVERIEEIALMKAVGATRGAIQAVFITEGAIIGFLGSLFGAVLGYLVTTNINAVFGIVETLVNNIRSSGNSPADDFAIYTGSSYYLQRVPIEIMTPDVIYITSVALMSAVVAAWIASRGVTSVKPAVVLRYE</sequence>
<keyword evidence="6 7" id="KW-0472">Membrane</keyword>
<feature type="transmembrane region" description="Helical" evidence="7">
    <location>
        <begin position="28"/>
        <end position="48"/>
    </location>
</feature>
<dbReference type="AlphaFoldDB" id="A0A841R7B1"/>
<comment type="similarity">
    <text evidence="2">Belongs to the ABC-4 integral membrane protein family. LolC/E subfamily.</text>
</comment>
<reference evidence="10 11" key="1">
    <citation type="submission" date="2020-08" db="EMBL/GenBank/DDBJ databases">
        <title>Genomic Encyclopedia of Type Strains, Phase IV (KMG-IV): sequencing the most valuable type-strain genomes for metagenomic binning, comparative biology and taxonomic classification.</title>
        <authorList>
            <person name="Goeker M."/>
        </authorList>
    </citation>
    <scope>NUCLEOTIDE SEQUENCE [LARGE SCALE GENOMIC DNA]</scope>
    <source>
        <strain evidence="10 11">DSM 2461</strain>
    </source>
</reference>
<evidence type="ECO:0000256" key="4">
    <source>
        <dbReference type="ARBA" id="ARBA00022692"/>
    </source>
</evidence>
<evidence type="ECO:0000256" key="7">
    <source>
        <dbReference type="SAM" id="Phobius"/>
    </source>
</evidence>
<feature type="transmembrane region" description="Helical" evidence="7">
    <location>
        <begin position="268"/>
        <end position="286"/>
    </location>
</feature>
<evidence type="ECO:0000256" key="6">
    <source>
        <dbReference type="ARBA" id="ARBA00023136"/>
    </source>
</evidence>
<feature type="transmembrane region" description="Helical" evidence="7">
    <location>
        <begin position="390"/>
        <end position="408"/>
    </location>
</feature>
<organism evidence="10 11">
    <name type="scientific">Spirochaeta isovalerica</name>
    <dbReference type="NCBI Taxonomy" id="150"/>
    <lineage>
        <taxon>Bacteria</taxon>
        <taxon>Pseudomonadati</taxon>
        <taxon>Spirochaetota</taxon>
        <taxon>Spirochaetia</taxon>
        <taxon>Spirochaetales</taxon>
        <taxon>Spirochaetaceae</taxon>
        <taxon>Spirochaeta</taxon>
    </lineage>
</organism>
<dbReference type="InterPro" id="IPR025857">
    <property type="entry name" value="MacB_PCD"/>
</dbReference>
<gene>
    <name evidence="10" type="ORF">HNR50_000563</name>
</gene>
<accession>A0A841R7B1</accession>
<name>A0A841R7B1_9SPIO</name>
<evidence type="ECO:0000256" key="1">
    <source>
        <dbReference type="ARBA" id="ARBA00004651"/>
    </source>
</evidence>
<evidence type="ECO:0000313" key="11">
    <source>
        <dbReference type="Proteomes" id="UP000587760"/>
    </source>
</evidence>
<evidence type="ECO:0000259" key="8">
    <source>
        <dbReference type="Pfam" id="PF02687"/>
    </source>
</evidence>
<dbReference type="InterPro" id="IPR051447">
    <property type="entry name" value="Lipoprotein-release_system"/>
</dbReference>
<dbReference type="EMBL" id="JACHGJ010000001">
    <property type="protein sequence ID" value="MBB6478930.1"/>
    <property type="molecule type" value="Genomic_DNA"/>
</dbReference>
<dbReference type="PANTHER" id="PTHR30489:SF0">
    <property type="entry name" value="LIPOPROTEIN-RELEASING SYSTEM TRANSMEMBRANE PROTEIN LOLE"/>
    <property type="match status" value="1"/>
</dbReference>
<dbReference type="Proteomes" id="UP000587760">
    <property type="component" value="Unassembled WGS sequence"/>
</dbReference>
<dbReference type="Pfam" id="PF02687">
    <property type="entry name" value="FtsX"/>
    <property type="match status" value="1"/>
</dbReference>
<keyword evidence="3" id="KW-1003">Cell membrane</keyword>
<dbReference type="GO" id="GO:0098797">
    <property type="term" value="C:plasma membrane protein complex"/>
    <property type="evidence" value="ECO:0007669"/>
    <property type="project" value="TreeGrafter"/>
</dbReference>
<evidence type="ECO:0000256" key="3">
    <source>
        <dbReference type="ARBA" id="ARBA00022475"/>
    </source>
</evidence>
<comment type="subcellular location">
    <subcellularLocation>
        <location evidence="1">Cell membrane</location>
        <topology evidence="1">Multi-pass membrane protein</topology>
    </subcellularLocation>
</comment>
<evidence type="ECO:0000259" key="9">
    <source>
        <dbReference type="Pfam" id="PF12704"/>
    </source>
</evidence>
<keyword evidence="5 7" id="KW-1133">Transmembrane helix</keyword>
<dbReference type="InterPro" id="IPR003838">
    <property type="entry name" value="ABC3_permease_C"/>
</dbReference>
<evidence type="ECO:0000256" key="5">
    <source>
        <dbReference type="ARBA" id="ARBA00022989"/>
    </source>
</evidence>
<dbReference type="GO" id="GO:0044874">
    <property type="term" value="P:lipoprotein localization to outer membrane"/>
    <property type="evidence" value="ECO:0007669"/>
    <property type="project" value="TreeGrafter"/>
</dbReference>
<keyword evidence="10" id="KW-0449">Lipoprotein</keyword>
<feature type="transmembrane region" description="Helical" evidence="7">
    <location>
        <begin position="312"/>
        <end position="339"/>
    </location>
</feature>
<evidence type="ECO:0000313" key="10">
    <source>
        <dbReference type="EMBL" id="MBB6478930.1"/>
    </source>
</evidence>
<feature type="domain" description="ABC3 transporter permease C-terminal" evidence="8">
    <location>
        <begin position="272"/>
        <end position="415"/>
    </location>
</feature>
<dbReference type="Pfam" id="PF12704">
    <property type="entry name" value="MacB_PCD"/>
    <property type="match status" value="1"/>
</dbReference>
<proteinExistence type="inferred from homology"/>
<keyword evidence="11" id="KW-1185">Reference proteome</keyword>